<evidence type="ECO:0000256" key="1">
    <source>
        <dbReference type="SAM" id="Phobius"/>
    </source>
</evidence>
<comment type="caution">
    <text evidence="2">The sequence shown here is derived from an EMBL/GenBank/DDBJ whole genome shotgun (WGS) entry which is preliminary data.</text>
</comment>
<dbReference type="EMBL" id="CAJVAF010000159">
    <property type="protein sequence ID" value="CAG7591129.1"/>
    <property type="molecule type" value="Genomic_DNA"/>
</dbReference>
<gene>
    <name evidence="2" type="ORF">MHYMCMPASI_00396</name>
</gene>
<proteinExistence type="predicted"/>
<keyword evidence="2" id="KW-0645">Protease</keyword>
<dbReference type="Proteomes" id="UP000837675">
    <property type="component" value="Unassembled WGS sequence"/>
</dbReference>
<organism evidence="2 3">
    <name type="scientific">Hyalomma marginatum</name>
    <dbReference type="NCBI Taxonomy" id="34627"/>
    <lineage>
        <taxon>Eukaryota</taxon>
        <taxon>Metazoa</taxon>
        <taxon>Ecdysozoa</taxon>
        <taxon>Arthropoda</taxon>
        <taxon>Chelicerata</taxon>
        <taxon>Arachnida</taxon>
        <taxon>Acari</taxon>
        <taxon>Parasitiformes</taxon>
        <taxon>Ixodida</taxon>
        <taxon>Ixodoidea</taxon>
        <taxon>Ixodidae</taxon>
        <taxon>Hyalomminae</taxon>
        <taxon>Hyalomma</taxon>
    </lineage>
</organism>
<keyword evidence="2" id="KW-0378">Hydrolase</keyword>
<dbReference type="GO" id="GO:0006508">
    <property type="term" value="P:proteolysis"/>
    <property type="evidence" value="ECO:0007669"/>
    <property type="project" value="UniProtKB-KW"/>
</dbReference>
<dbReference type="GO" id="GO:0008233">
    <property type="term" value="F:peptidase activity"/>
    <property type="evidence" value="ECO:0007669"/>
    <property type="project" value="UniProtKB-KW"/>
</dbReference>
<keyword evidence="1" id="KW-0812">Transmembrane</keyword>
<accession>A0A8S4C207</accession>
<sequence>MLNILMDNSINFWIVAAVFFIAIEIMLGWSVIFFFVLGSASLIVSVLLSLNAILDIFGQITTFFISALVCSGIYWFLFKHFKGDNYKNMAGQVAHVVSEKLVKGEVGLVKWSGTVCKAMLHSGSEEGAIEVGDKVVILDVRNNILLVKKNF</sequence>
<feature type="transmembrane region" description="Helical" evidence="1">
    <location>
        <begin position="56"/>
        <end position="77"/>
    </location>
</feature>
<dbReference type="AlphaFoldDB" id="A0A8S4C207"/>
<evidence type="ECO:0000313" key="3">
    <source>
        <dbReference type="Proteomes" id="UP000837675"/>
    </source>
</evidence>
<keyword evidence="1" id="KW-0472">Membrane</keyword>
<feature type="transmembrane region" description="Helical" evidence="1">
    <location>
        <begin position="12"/>
        <end position="36"/>
    </location>
</feature>
<keyword evidence="1" id="KW-1133">Transmembrane helix</keyword>
<keyword evidence="3" id="KW-1185">Reference proteome</keyword>
<name>A0A8S4C207_9ACAR</name>
<dbReference type="Gene3D" id="2.40.50.140">
    <property type="entry name" value="Nucleic acid-binding proteins"/>
    <property type="match status" value="1"/>
</dbReference>
<dbReference type="InterPro" id="IPR012340">
    <property type="entry name" value="NA-bd_OB-fold"/>
</dbReference>
<reference evidence="2" key="1">
    <citation type="submission" date="2021-06" db="EMBL/GenBank/DDBJ databases">
        <authorList>
            <person name="Nardi T."/>
            <person name="Nardi T."/>
        </authorList>
    </citation>
    <scope>NUCLEOTIDE SEQUENCE</scope>
</reference>
<evidence type="ECO:0000313" key="2">
    <source>
        <dbReference type="EMBL" id="CAG7591129.1"/>
    </source>
</evidence>
<protein>
    <submittedName>
        <fullName evidence="2">Membrane protein implicated in regulation of membrane protease activity</fullName>
    </submittedName>
</protein>